<comment type="caution">
    <text evidence="1">The sequence shown here is derived from an EMBL/GenBank/DDBJ whole genome shotgun (WGS) entry which is preliminary data.</text>
</comment>
<evidence type="ECO:0000313" key="2">
    <source>
        <dbReference type="Proteomes" id="UP000466345"/>
    </source>
</evidence>
<keyword evidence="2" id="KW-1185">Reference proteome</keyword>
<reference evidence="1 2" key="1">
    <citation type="submission" date="2019-10" db="EMBL/GenBank/DDBJ databases">
        <title>Streptomyces smaragdinus sp. nov. and Streptomyces fabii sp. nov., isolated from the gut of fungus growing-termite Macrotermes natalensis.</title>
        <authorList>
            <person name="Schwitalla J."/>
            <person name="Benndorf R."/>
            <person name="Martin K."/>
            <person name="De Beer W."/>
            <person name="Kaster A.-K."/>
            <person name="Vollmers J."/>
            <person name="Poulsen M."/>
            <person name="Beemelmanns C."/>
        </authorList>
    </citation>
    <scope>NUCLEOTIDE SEQUENCE [LARGE SCALE GENOMIC DNA]</scope>
    <source>
        <strain evidence="1 2">RB5</strain>
    </source>
</reference>
<organism evidence="1 2">
    <name type="scientific">Streptomyces smaragdinus</name>
    <dbReference type="NCBI Taxonomy" id="2585196"/>
    <lineage>
        <taxon>Bacteria</taxon>
        <taxon>Bacillati</taxon>
        <taxon>Actinomycetota</taxon>
        <taxon>Actinomycetes</taxon>
        <taxon>Kitasatosporales</taxon>
        <taxon>Streptomycetaceae</taxon>
        <taxon>Streptomyces</taxon>
    </lineage>
</organism>
<dbReference type="EMBL" id="WEGJ01000003">
    <property type="protein sequence ID" value="MQY11489.1"/>
    <property type="molecule type" value="Genomic_DNA"/>
</dbReference>
<sequence length="129" mass="14510">MLSRFAAQLAAEIKQHDWSDAPYRADKAGHNRQMDGRNATPTQLDPQQTRMLTMNVAWVAAQVLAYNDPNLDEHEFFEACGLNARNKDGRLSGGVTHGLRFETVENGGRRFQVPGTYRFDLESEAAEKD</sequence>
<evidence type="ECO:0000313" key="1">
    <source>
        <dbReference type="EMBL" id="MQY11489.1"/>
    </source>
</evidence>
<protein>
    <submittedName>
        <fullName evidence="1">Uncharacterized protein</fullName>
    </submittedName>
</protein>
<dbReference type="Proteomes" id="UP000466345">
    <property type="component" value="Unassembled WGS sequence"/>
</dbReference>
<gene>
    <name evidence="1" type="ORF">SRB5_16080</name>
</gene>
<proteinExistence type="predicted"/>
<dbReference type="RefSeq" id="WP_194292871.1">
    <property type="nucleotide sequence ID" value="NZ_WEGJ01000003.1"/>
</dbReference>
<name>A0A7K0CDE1_9ACTN</name>
<accession>A0A7K0CDE1</accession>
<dbReference type="AlphaFoldDB" id="A0A7K0CDE1"/>